<feature type="transmembrane region" description="Helical" evidence="8">
    <location>
        <begin position="401"/>
        <end position="421"/>
    </location>
</feature>
<protein>
    <submittedName>
        <fullName evidence="11">Cation chloride cotransporter</fullName>
    </submittedName>
</protein>
<feature type="region of interest" description="Disordered" evidence="7">
    <location>
        <begin position="1"/>
        <end position="141"/>
    </location>
</feature>
<dbReference type="Pfam" id="PF03522">
    <property type="entry name" value="SLC12"/>
    <property type="match status" value="2"/>
</dbReference>
<dbReference type="GO" id="GO:0005774">
    <property type="term" value="C:vacuolar membrane"/>
    <property type="evidence" value="ECO:0007669"/>
    <property type="project" value="TreeGrafter"/>
</dbReference>
<dbReference type="GO" id="GO:0034486">
    <property type="term" value="P:vacuolar transmembrane transport"/>
    <property type="evidence" value="ECO:0007669"/>
    <property type="project" value="TreeGrafter"/>
</dbReference>
<feature type="transmembrane region" description="Helical" evidence="8">
    <location>
        <begin position="550"/>
        <end position="568"/>
    </location>
</feature>
<evidence type="ECO:0000256" key="6">
    <source>
        <dbReference type="ARBA" id="ARBA00023136"/>
    </source>
</evidence>
<feature type="compositionally biased region" description="Polar residues" evidence="7">
    <location>
        <begin position="1"/>
        <end position="10"/>
    </location>
</feature>
<feature type="region of interest" description="Disordered" evidence="7">
    <location>
        <begin position="1149"/>
        <end position="1266"/>
    </location>
</feature>
<feature type="domain" description="Amino acid permease/ SLC12A" evidence="9">
    <location>
        <begin position="153"/>
        <end position="630"/>
    </location>
</feature>
<evidence type="ECO:0000313" key="11">
    <source>
        <dbReference type="EMBL" id="SLM37446.1"/>
    </source>
</evidence>
<evidence type="ECO:0000256" key="3">
    <source>
        <dbReference type="ARBA" id="ARBA00022448"/>
    </source>
</evidence>
<sequence>MPDQNRNTQGKRLFPRYRPSFLTRAATDDTAQLDRRLSGITEEPPTQPQPSGPSGNPHEPATDASMPELPRHDLTKTLLGSLDGGNDPPFVRRQSSSGRQKSAHALLGSASLTAQMHSNRDTNGKDSSTVGPRIGSLPRPVGGQGKLGTFSGVFVPTTLNVLSILMFLRFGFILGQAGVVGMTGMLVVSYIINLVTTLSISAIATNGTVRGGGAYYLISRSLGPEFGGSIGVVFYLGFVFNTGLNAVGLVDCVKQNFGEVTGNWAQWLPEGFWWQYLWATVVLVVCTGICLAGSGIFARCSNGLLAILLVATLSIPLSSIVMKPFESRRLGIEYTGLSLDTFKGNLLPRLTKGADGSQLPGKENFQDLFGILFPATGGIFAGASMSGDLKHPSKAIPKGTLYGLGLTFICYTLVILAMAATTTRASFYRNVNVIQDTNLSGVLVLLGEFATTFFSSLMGVIGSAKLLQALARDNLLPGFSLFGQGTKGNDEPTYAILFTFVVAQLTLLCDINQIASFVTMTYLMTFLVTNLACFLLKVSSAPNFRPSFHFFHWGTALFGAIISGVSMFFVDGVYASGCIAILIIIFLIIHYTTPPKSWGDVSQSLIYHQVRKYLLRLRQEHVKFWRPQILLFVNDPRRGYKLIQFCNSLKKGSLFILAHVIIADNFGIAVPEARRQQIAWTKYIDFSKIKAFVNIAISPVHEWGTRNIVLSAGLGGMRPNIVIMGFYNLEELRDAQPLIDIPPPQHTRLKTLAAQGQDFNRNITKGARRDSKVEKLKGLLPTDTCRSEGAVGPTNYVTILEDLLLRLQINVAIAKGFKDLEFPHPKGENTKKYIDLWPIQMSAEIVSADGGDEKQNLLTTNFDTYTLILQLGCILDTVPSWKKAYKLRVAVFVEYESDVKEERGRVKTLLENLRIQAEVLVFWLASGELKTYQVIVNGDIESASKDAEDQVQEVLQDEDWWQGIQRLRGRRGNVSAVEELADVEELLNVAPEWPSSSFQYGRRNSGFERFQGLKKYIKKTKRRHSSSNLGKLGVRLGMRTHRFHDDVVQGHAAYASASEASSSDDTDTDDFDGYLGDEASSEGDVSAASENDVDQIKEPTGKQASESKSSSTVTRRHSANDGLGNTHQMKKPLPDGQVKALSKIFSAPDVSVSEPSLDINKQGSGLEPEPKTSPMSNPNPGAVPNNQTEVPSSQLPARPRPLRHSSFGRFTSKPQPESKVATEDGPGPSIMFTEPATPPKEHHQSIYDRRPSSESQPASGFPAPQSVPLSFNDLPCRAQHLILNELLQQHSQDTAVLFTTLPSPVEGTGLSEVESLSYLSDLEVLCQDLPPVLLVHSNSMTVTMNL</sequence>
<feature type="compositionally biased region" description="Polar residues" evidence="7">
    <location>
        <begin position="1173"/>
        <end position="1195"/>
    </location>
</feature>
<dbReference type="FunFam" id="1.20.1740.10:FF:000013">
    <property type="entry name" value="Solute carrier family 12 member"/>
    <property type="match status" value="1"/>
</dbReference>
<feature type="compositionally biased region" description="Basic and acidic residues" evidence="7">
    <location>
        <begin position="1239"/>
        <end position="1252"/>
    </location>
</feature>
<dbReference type="GO" id="GO:0015379">
    <property type="term" value="F:potassium:chloride symporter activity"/>
    <property type="evidence" value="ECO:0007669"/>
    <property type="project" value="TreeGrafter"/>
</dbReference>
<dbReference type="EMBL" id="FWEW01001609">
    <property type="protein sequence ID" value="SLM37446.1"/>
    <property type="molecule type" value="Genomic_DNA"/>
</dbReference>
<keyword evidence="3" id="KW-0813">Transport</keyword>
<feature type="transmembrane region" description="Helical" evidence="8">
    <location>
        <begin position="574"/>
        <end position="593"/>
    </location>
</feature>
<evidence type="ECO:0000256" key="1">
    <source>
        <dbReference type="ARBA" id="ARBA00004141"/>
    </source>
</evidence>
<evidence type="ECO:0000256" key="2">
    <source>
        <dbReference type="ARBA" id="ARBA00010593"/>
    </source>
</evidence>
<dbReference type="Proteomes" id="UP000192927">
    <property type="component" value="Unassembled WGS sequence"/>
</dbReference>
<proteinExistence type="inferred from homology"/>
<dbReference type="InterPro" id="IPR018491">
    <property type="entry name" value="SLC12_C"/>
</dbReference>
<dbReference type="Gene3D" id="1.20.1740.10">
    <property type="entry name" value="Amino acid/polyamine transporter I"/>
    <property type="match status" value="1"/>
</dbReference>
<dbReference type="InterPro" id="IPR004841">
    <property type="entry name" value="AA-permease/SLC12A_dom"/>
</dbReference>
<organism evidence="11 12">
    <name type="scientific">Lasallia pustulata</name>
    <dbReference type="NCBI Taxonomy" id="136370"/>
    <lineage>
        <taxon>Eukaryota</taxon>
        <taxon>Fungi</taxon>
        <taxon>Dikarya</taxon>
        <taxon>Ascomycota</taxon>
        <taxon>Pezizomycotina</taxon>
        <taxon>Lecanoromycetes</taxon>
        <taxon>OSLEUM clade</taxon>
        <taxon>Umbilicariomycetidae</taxon>
        <taxon>Umbilicariales</taxon>
        <taxon>Umbilicariaceae</taxon>
        <taxon>Lasallia</taxon>
    </lineage>
</organism>
<evidence type="ECO:0000259" key="10">
    <source>
        <dbReference type="Pfam" id="PF03522"/>
    </source>
</evidence>
<comment type="subcellular location">
    <subcellularLocation>
        <location evidence="1">Membrane</location>
        <topology evidence="1">Multi-pass membrane protein</topology>
    </subcellularLocation>
</comment>
<dbReference type="PANTHER" id="PTHR11827:SF72">
    <property type="entry name" value="GH08340P"/>
    <property type="match status" value="1"/>
</dbReference>
<dbReference type="GO" id="GO:0006884">
    <property type="term" value="P:cell volume homeostasis"/>
    <property type="evidence" value="ECO:0007669"/>
    <property type="project" value="TreeGrafter"/>
</dbReference>
<feature type="transmembrane region" description="Helical" evidence="8">
    <location>
        <begin position="441"/>
        <end position="462"/>
    </location>
</feature>
<keyword evidence="6 8" id="KW-0472">Membrane</keyword>
<dbReference type="GO" id="GO:0055064">
    <property type="term" value="P:chloride ion homeostasis"/>
    <property type="evidence" value="ECO:0007669"/>
    <property type="project" value="TreeGrafter"/>
</dbReference>
<keyword evidence="4 8" id="KW-0812">Transmembrane</keyword>
<dbReference type="PANTHER" id="PTHR11827">
    <property type="entry name" value="SOLUTE CARRIER FAMILY 12, CATION COTRANSPORTERS"/>
    <property type="match status" value="1"/>
</dbReference>
<feature type="transmembrane region" description="Helical" evidence="8">
    <location>
        <begin position="368"/>
        <end position="389"/>
    </location>
</feature>
<comment type="similarity">
    <text evidence="2">Belongs to the SLC12A transporter family.</text>
</comment>
<dbReference type="Pfam" id="PF00324">
    <property type="entry name" value="AA_permease"/>
    <property type="match status" value="1"/>
</dbReference>
<feature type="transmembrane region" description="Helical" evidence="8">
    <location>
        <begin position="304"/>
        <end position="322"/>
    </location>
</feature>
<evidence type="ECO:0000313" key="12">
    <source>
        <dbReference type="Proteomes" id="UP000192927"/>
    </source>
</evidence>
<accession>A0A1W5D2Y4</accession>
<feature type="transmembrane region" description="Helical" evidence="8">
    <location>
        <begin position="276"/>
        <end position="297"/>
    </location>
</feature>
<evidence type="ECO:0000256" key="5">
    <source>
        <dbReference type="ARBA" id="ARBA00022989"/>
    </source>
</evidence>
<feature type="domain" description="SLC12A transporter C-terminal" evidence="10">
    <location>
        <begin position="1279"/>
        <end position="1342"/>
    </location>
</feature>
<keyword evidence="12" id="KW-1185">Reference proteome</keyword>
<name>A0A1W5D2Y4_9LECA</name>
<feature type="compositionally biased region" description="Polar residues" evidence="7">
    <location>
        <begin position="1102"/>
        <end position="1113"/>
    </location>
</feature>
<evidence type="ECO:0000256" key="4">
    <source>
        <dbReference type="ARBA" id="ARBA00022692"/>
    </source>
</evidence>
<dbReference type="InterPro" id="IPR004842">
    <property type="entry name" value="SLC12A_fam"/>
</dbReference>
<dbReference type="GO" id="GO:0055075">
    <property type="term" value="P:potassium ion homeostasis"/>
    <property type="evidence" value="ECO:0007669"/>
    <property type="project" value="TreeGrafter"/>
</dbReference>
<feature type="compositionally biased region" description="Acidic residues" evidence="7">
    <location>
        <begin position="1062"/>
        <end position="1072"/>
    </location>
</feature>
<evidence type="ECO:0000256" key="7">
    <source>
        <dbReference type="SAM" id="MobiDB-lite"/>
    </source>
</evidence>
<feature type="transmembrane region" description="Helical" evidence="8">
    <location>
        <begin position="520"/>
        <end position="538"/>
    </location>
</feature>
<feature type="transmembrane region" description="Helical" evidence="8">
    <location>
        <begin position="230"/>
        <end position="250"/>
    </location>
</feature>
<feature type="domain" description="SLC12A transporter C-terminal" evidence="10">
    <location>
        <begin position="641"/>
        <end position="727"/>
    </location>
</feature>
<keyword evidence="5 8" id="KW-1133">Transmembrane helix</keyword>
<evidence type="ECO:0000259" key="9">
    <source>
        <dbReference type="Pfam" id="PF00324"/>
    </source>
</evidence>
<evidence type="ECO:0000256" key="8">
    <source>
        <dbReference type="SAM" id="Phobius"/>
    </source>
</evidence>
<feature type="region of interest" description="Disordered" evidence="7">
    <location>
        <begin position="1054"/>
        <end position="1133"/>
    </location>
</feature>
<reference evidence="12" key="1">
    <citation type="submission" date="2017-03" db="EMBL/GenBank/DDBJ databases">
        <authorList>
            <person name="Sharma R."/>
            <person name="Thines M."/>
        </authorList>
    </citation>
    <scope>NUCLEOTIDE SEQUENCE [LARGE SCALE GENOMIC DNA]</scope>
</reference>